<dbReference type="RefSeq" id="WP_097372777.1">
    <property type="nucleotide sequence ID" value="NZ_CP021404.1"/>
</dbReference>
<evidence type="ECO:0000313" key="2">
    <source>
        <dbReference type="EMBL" id="ATI41285.1"/>
    </source>
</evidence>
<dbReference type="Gene3D" id="3.20.20.140">
    <property type="entry name" value="Metal-dependent hydrolases"/>
    <property type="match status" value="1"/>
</dbReference>
<proteinExistence type="predicted"/>
<dbReference type="Gene3D" id="2.30.40.10">
    <property type="entry name" value="Urease, subunit C, domain 1"/>
    <property type="match status" value="1"/>
</dbReference>
<dbReference type="SUPFAM" id="SSF51338">
    <property type="entry name" value="Composite domain of metallo-dependent hydrolases"/>
    <property type="match status" value="1"/>
</dbReference>
<accession>A0A291LXV9</accession>
<feature type="domain" description="Amidohydrolase-related" evidence="1">
    <location>
        <begin position="53"/>
        <end position="393"/>
    </location>
</feature>
<dbReference type="EMBL" id="CP021404">
    <property type="protein sequence ID" value="ATI41285.1"/>
    <property type="molecule type" value="Genomic_DNA"/>
</dbReference>
<organism evidence="2 3">
    <name type="scientific">Pacificitalea manganoxidans</name>
    <dbReference type="NCBI Taxonomy" id="1411902"/>
    <lineage>
        <taxon>Bacteria</taxon>
        <taxon>Pseudomonadati</taxon>
        <taxon>Pseudomonadota</taxon>
        <taxon>Alphaproteobacteria</taxon>
        <taxon>Rhodobacterales</taxon>
        <taxon>Paracoccaceae</taxon>
        <taxon>Pacificitalea</taxon>
    </lineage>
</organism>
<keyword evidence="3" id="KW-1185">Reference proteome</keyword>
<dbReference type="InterPro" id="IPR011059">
    <property type="entry name" value="Metal-dep_hydrolase_composite"/>
</dbReference>
<protein>
    <submittedName>
        <fullName evidence="2">Peptidase M38</fullName>
    </submittedName>
</protein>
<dbReference type="SUPFAM" id="SSF51556">
    <property type="entry name" value="Metallo-dependent hydrolases"/>
    <property type="match status" value="1"/>
</dbReference>
<evidence type="ECO:0000313" key="3">
    <source>
        <dbReference type="Proteomes" id="UP000219050"/>
    </source>
</evidence>
<dbReference type="InterPro" id="IPR006680">
    <property type="entry name" value="Amidohydro-rel"/>
</dbReference>
<reference evidence="2 3" key="1">
    <citation type="submission" date="2017-05" db="EMBL/GenBank/DDBJ databases">
        <title>Comparative genomic and metabolic analysis of manganese-oxidizing mechanisms in Celeribater manganoxidans DY25T: its adaption to the environment of polymetallic nodule.</title>
        <authorList>
            <person name="Wang X."/>
        </authorList>
    </citation>
    <scope>NUCLEOTIDE SEQUENCE [LARGE SCALE GENOMIC DNA]</scope>
    <source>
        <strain evidence="2 3">DY25</strain>
    </source>
</reference>
<dbReference type="AlphaFoldDB" id="A0A291LXV9"/>
<dbReference type="OrthoDB" id="9765769at2"/>
<dbReference type="InterPro" id="IPR032466">
    <property type="entry name" value="Metal_Hydrolase"/>
</dbReference>
<dbReference type="KEGG" id="cmag:CBW24_04225"/>
<dbReference type="InterPro" id="IPR057744">
    <property type="entry name" value="OTAase-like"/>
</dbReference>
<name>A0A291LXV9_9RHOB</name>
<gene>
    <name evidence="2" type="ORF">CBW24_04225</name>
</gene>
<sequence length="411" mass="43220">MTLKLLKNARIVDGTAPEPAAPVNIVIENGKIREVGADATASTDEVLDLAGLTVMPGLIDCHVHVIATTADLGRNAALPSSLVAARSSLLMRNMIMRGFTTVRDLGGADRGLQMAVDEGAFVGPRLVICGKALSQTGGHTDYRGPYDNRGAEWYADSLGAMGRLCDGVPDVQRAAREEIKNGAQFIKVMADGGVSSPSDPIGYLVYSVEELKALVEIAKGFGTYATGHLYTDEAIVRALDCGFECIEHGNLISDKTIARVAKEGIPVVPTNITYDILARSGAEFGLPAESVAKISDVREAGLERLEKMHAAGVLMGYGSDLLGGMQPEQSGEFTLRGRYIPADAVIRSATVDAAKVLRMEGQIGTIAPGAHADIIAVEGNPLDDLSLLTEQGAHMPLIMKGGNAVKKAATL</sequence>
<dbReference type="PANTHER" id="PTHR43135:SF3">
    <property type="entry name" value="ALPHA-D-RIBOSE 1-METHYLPHOSPHONATE 5-TRIPHOSPHATE DIPHOSPHATASE"/>
    <property type="match status" value="1"/>
</dbReference>
<dbReference type="Pfam" id="PF01979">
    <property type="entry name" value="Amidohydro_1"/>
    <property type="match status" value="1"/>
</dbReference>
<dbReference type="GO" id="GO:0016810">
    <property type="term" value="F:hydrolase activity, acting on carbon-nitrogen (but not peptide) bonds"/>
    <property type="evidence" value="ECO:0007669"/>
    <property type="project" value="InterPro"/>
</dbReference>
<dbReference type="Proteomes" id="UP000219050">
    <property type="component" value="Chromosome"/>
</dbReference>
<dbReference type="PANTHER" id="PTHR43135">
    <property type="entry name" value="ALPHA-D-RIBOSE 1-METHYLPHOSPHONATE 5-TRIPHOSPHATE DIPHOSPHATASE"/>
    <property type="match status" value="1"/>
</dbReference>
<evidence type="ECO:0000259" key="1">
    <source>
        <dbReference type="Pfam" id="PF01979"/>
    </source>
</evidence>
<dbReference type="CDD" id="cd01299">
    <property type="entry name" value="Met_dep_hydrolase_A"/>
    <property type="match status" value="1"/>
</dbReference>
<dbReference type="InterPro" id="IPR051781">
    <property type="entry name" value="Metallo-dep_Hydrolase"/>
</dbReference>